<evidence type="ECO:0000259" key="2">
    <source>
        <dbReference type="Pfam" id="PF13439"/>
    </source>
</evidence>
<dbReference type="PANTHER" id="PTHR45947">
    <property type="entry name" value="SULFOQUINOVOSYL TRANSFERASE SQD2"/>
    <property type="match status" value="1"/>
</dbReference>
<dbReference type="SUPFAM" id="SSF53756">
    <property type="entry name" value="UDP-Glycosyltransferase/glycogen phosphorylase"/>
    <property type="match status" value="1"/>
</dbReference>
<comment type="caution">
    <text evidence="3">The sequence shown here is derived from an EMBL/GenBank/DDBJ whole genome shotgun (WGS) entry which is preliminary data.</text>
</comment>
<sequence>MSAKRSRRKDAEGPLRILQLHGTFLQGGKEARVVRLMNHWGERLSHDILLGDPAATAAAAGIDPAVSYRFLDGPRLGGPPSFAKLHALARLMRRYDLVVSFNWGAMDGVMAHRLFRRIKGLPPLVHHEDGFNADEAVARDPVRNRYRRIALAGARALVVPSNELAHIAQKEWGQRPEKVHQIPNGIDVAAYAGRRPASAIPGLEPDGRLIVGTLAGLRPVKNLRRLVRAVAPLKDRLRLVIVGDGEEREAILAEAASFGMTDIVMPGFLPRPQDYVGVFDIFALSSDSEQFPISLVEAMAAGLPVVSTNVGDVSAMVAASNRPFVVEADALSDFRAGLEKLAADADLRARIGEANRRRALQCFDESVMFTLYERLYASVIGVEPAESSAGEGR</sequence>
<dbReference type="InterPro" id="IPR050194">
    <property type="entry name" value="Glycosyltransferase_grp1"/>
</dbReference>
<name>A0A9X1AIH5_9SPHN</name>
<organism evidence="3 4">
    <name type="scientific">Sphingobium nicotianae</name>
    <dbReference type="NCBI Taxonomy" id="2782607"/>
    <lineage>
        <taxon>Bacteria</taxon>
        <taxon>Pseudomonadati</taxon>
        <taxon>Pseudomonadota</taxon>
        <taxon>Alphaproteobacteria</taxon>
        <taxon>Sphingomonadales</taxon>
        <taxon>Sphingomonadaceae</taxon>
        <taxon>Sphingobium</taxon>
    </lineage>
</organism>
<dbReference type="Proteomes" id="UP001138757">
    <property type="component" value="Unassembled WGS sequence"/>
</dbReference>
<feature type="domain" description="Glycosyl transferase family 1" evidence="1">
    <location>
        <begin position="204"/>
        <end position="357"/>
    </location>
</feature>
<keyword evidence="4" id="KW-1185">Reference proteome</keyword>
<dbReference type="Pfam" id="PF13439">
    <property type="entry name" value="Glyco_transf_4"/>
    <property type="match status" value="1"/>
</dbReference>
<dbReference type="Gene3D" id="3.40.50.2000">
    <property type="entry name" value="Glycogen Phosphorylase B"/>
    <property type="match status" value="2"/>
</dbReference>
<accession>A0A9X1AIH5</accession>
<evidence type="ECO:0000313" key="4">
    <source>
        <dbReference type="Proteomes" id="UP001138757"/>
    </source>
</evidence>
<dbReference type="RefSeq" id="WP_214621675.1">
    <property type="nucleotide sequence ID" value="NZ_JAHGAW010000002.1"/>
</dbReference>
<proteinExistence type="predicted"/>
<dbReference type="AlphaFoldDB" id="A0A9X1AIH5"/>
<evidence type="ECO:0000313" key="3">
    <source>
        <dbReference type="EMBL" id="MBT2185917.1"/>
    </source>
</evidence>
<reference evidence="3" key="1">
    <citation type="submission" date="2021-05" db="EMBL/GenBank/DDBJ databases">
        <title>Genome of Sphingobium sp. strain.</title>
        <authorList>
            <person name="Fan R."/>
        </authorList>
    </citation>
    <scope>NUCLEOTIDE SEQUENCE</scope>
    <source>
        <strain evidence="3">H33</strain>
    </source>
</reference>
<dbReference type="PANTHER" id="PTHR45947:SF3">
    <property type="entry name" value="SULFOQUINOVOSYL TRANSFERASE SQD2"/>
    <property type="match status" value="1"/>
</dbReference>
<dbReference type="CDD" id="cd03801">
    <property type="entry name" value="GT4_PimA-like"/>
    <property type="match status" value="1"/>
</dbReference>
<dbReference type="InterPro" id="IPR001296">
    <property type="entry name" value="Glyco_trans_1"/>
</dbReference>
<feature type="domain" description="Glycosyltransferase subfamily 4-like N-terminal" evidence="2">
    <location>
        <begin position="27"/>
        <end position="189"/>
    </location>
</feature>
<dbReference type="Pfam" id="PF00534">
    <property type="entry name" value="Glycos_transf_1"/>
    <property type="match status" value="1"/>
</dbReference>
<evidence type="ECO:0000259" key="1">
    <source>
        <dbReference type="Pfam" id="PF00534"/>
    </source>
</evidence>
<protein>
    <submittedName>
        <fullName evidence="3">Glycosyltransferase family 4 protein</fullName>
    </submittedName>
</protein>
<dbReference type="EMBL" id="JAHGAW010000002">
    <property type="protein sequence ID" value="MBT2185917.1"/>
    <property type="molecule type" value="Genomic_DNA"/>
</dbReference>
<dbReference type="GO" id="GO:0016757">
    <property type="term" value="F:glycosyltransferase activity"/>
    <property type="evidence" value="ECO:0007669"/>
    <property type="project" value="InterPro"/>
</dbReference>
<gene>
    <name evidence="3" type="ORF">KK488_03055</name>
</gene>
<dbReference type="InterPro" id="IPR028098">
    <property type="entry name" value="Glyco_trans_4-like_N"/>
</dbReference>